<feature type="coiled-coil region" evidence="1">
    <location>
        <begin position="32"/>
        <end position="139"/>
    </location>
</feature>
<gene>
    <name evidence="2" type="ORF">OKA104_LOCUS52516</name>
</gene>
<evidence type="ECO:0000313" key="3">
    <source>
        <dbReference type="Proteomes" id="UP000663881"/>
    </source>
</evidence>
<proteinExistence type="predicted"/>
<dbReference type="AlphaFoldDB" id="A0A820QJK5"/>
<sequence>QLELESNIKILEENSFKFKSNQQLFEQIQIDLKRISHERDLAVVEKKQLENEMELNREKLLKYEENEQKLIKNIEYLQQVEQTLRNQLKQSDDLNRLQTELNVDGEQSQQILVTELELLKEEYNKLKEFNSNLNTQLQEQIKYSQD</sequence>
<comment type="caution">
    <text evidence="2">The sequence shown here is derived from an EMBL/GenBank/DDBJ whole genome shotgun (WGS) entry which is preliminary data.</text>
</comment>
<name>A0A820QJK5_9BILA</name>
<organism evidence="2 3">
    <name type="scientific">Adineta steineri</name>
    <dbReference type="NCBI Taxonomy" id="433720"/>
    <lineage>
        <taxon>Eukaryota</taxon>
        <taxon>Metazoa</taxon>
        <taxon>Spiralia</taxon>
        <taxon>Gnathifera</taxon>
        <taxon>Rotifera</taxon>
        <taxon>Eurotatoria</taxon>
        <taxon>Bdelloidea</taxon>
        <taxon>Adinetida</taxon>
        <taxon>Adinetidae</taxon>
        <taxon>Adineta</taxon>
    </lineage>
</organism>
<protein>
    <submittedName>
        <fullName evidence="2">Uncharacterized protein</fullName>
    </submittedName>
</protein>
<feature type="non-terminal residue" evidence="2">
    <location>
        <position position="146"/>
    </location>
</feature>
<feature type="non-terminal residue" evidence="2">
    <location>
        <position position="1"/>
    </location>
</feature>
<dbReference type="Proteomes" id="UP000663881">
    <property type="component" value="Unassembled WGS sequence"/>
</dbReference>
<keyword evidence="1" id="KW-0175">Coiled coil</keyword>
<evidence type="ECO:0000256" key="1">
    <source>
        <dbReference type="SAM" id="Coils"/>
    </source>
</evidence>
<evidence type="ECO:0000313" key="2">
    <source>
        <dbReference type="EMBL" id="CAF4420898.1"/>
    </source>
</evidence>
<accession>A0A820QJK5</accession>
<reference evidence="2" key="1">
    <citation type="submission" date="2021-02" db="EMBL/GenBank/DDBJ databases">
        <authorList>
            <person name="Nowell W R."/>
        </authorList>
    </citation>
    <scope>NUCLEOTIDE SEQUENCE</scope>
</reference>
<dbReference type="EMBL" id="CAJOAY010030691">
    <property type="protein sequence ID" value="CAF4420898.1"/>
    <property type="molecule type" value="Genomic_DNA"/>
</dbReference>